<keyword evidence="2" id="KW-1185">Reference proteome</keyword>
<proteinExistence type="predicted"/>
<sequence length="137" mass="15901">MPDQFIKFPRVESIQYFESAMYGHNKVLRCKKISDSYYEIQREDLPPIFVFVSNYYALSVSDYYEITSEYQIDCLVTISNWNRVTQDAYELGRRNGIGVFTMSEFMGALNCAKPSVYIRPIDREDNDRAGVGFGRIG</sequence>
<dbReference type="Proteomes" id="UP001482186">
    <property type="component" value="Unassembled WGS sequence"/>
</dbReference>
<gene>
    <name evidence="1" type="ORF">AAAT04_00225</name>
</gene>
<evidence type="ECO:0000313" key="1">
    <source>
        <dbReference type="EMBL" id="MEQ2452472.1"/>
    </source>
</evidence>
<comment type="caution">
    <text evidence="1">The sequence shown here is derived from an EMBL/GenBank/DDBJ whole genome shotgun (WGS) entry which is preliminary data.</text>
</comment>
<reference evidence="1 2" key="1">
    <citation type="submission" date="2024-04" db="EMBL/GenBank/DDBJ databases">
        <title>Human intestinal bacterial collection.</title>
        <authorList>
            <person name="Pauvert C."/>
            <person name="Hitch T.C.A."/>
            <person name="Clavel T."/>
        </authorList>
    </citation>
    <scope>NUCLEOTIDE SEQUENCE [LARGE SCALE GENOMIC DNA]</scope>
    <source>
        <strain evidence="1 2">CLA-AA-H141</strain>
    </source>
</reference>
<protein>
    <submittedName>
        <fullName evidence="1">Uncharacterized protein</fullName>
    </submittedName>
</protein>
<dbReference type="RefSeq" id="WP_349115487.1">
    <property type="nucleotide sequence ID" value="NZ_JBBNFM010000001.1"/>
</dbReference>
<dbReference type="EMBL" id="JBBNFM010000001">
    <property type="protein sequence ID" value="MEQ2452472.1"/>
    <property type="molecule type" value="Genomic_DNA"/>
</dbReference>
<evidence type="ECO:0000313" key="2">
    <source>
        <dbReference type="Proteomes" id="UP001482186"/>
    </source>
</evidence>
<organism evidence="1 2">
    <name type="scientific">Coprococcus ammoniilyticus</name>
    <dbReference type="NCBI Taxonomy" id="2981785"/>
    <lineage>
        <taxon>Bacteria</taxon>
        <taxon>Bacillati</taxon>
        <taxon>Bacillota</taxon>
        <taxon>Clostridia</taxon>
        <taxon>Lachnospirales</taxon>
        <taxon>Lachnospiraceae</taxon>
        <taxon>Coprococcus</taxon>
    </lineage>
</organism>
<accession>A0ABV1EES4</accession>
<name>A0ABV1EES4_9FIRM</name>